<keyword evidence="15" id="KW-1185">Reference proteome</keyword>
<evidence type="ECO:0000259" key="12">
    <source>
        <dbReference type="PROSITE" id="PS51194"/>
    </source>
</evidence>
<evidence type="ECO:0000256" key="9">
    <source>
        <dbReference type="PROSITE-ProRule" id="PRU00552"/>
    </source>
</evidence>
<evidence type="ECO:0000259" key="13">
    <source>
        <dbReference type="PROSITE" id="PS51195"/>
    </source>
</evidence>
<dbReference type="InterPro" id="IPR050079">
    <property type="entry name" value="DEAD_box_RNA_helicase"/>
</dbReference>
<evidence type="ECO:0000256" key="2">
    <source>
        <dbReference type="ARBA" id="ARBA00022741"/>
    </source>
</evidence>
<evidence type="ECO:0000256" key="5">
    <source>
        <dbReference type="ARBA" id="ARBA00022840"/>
    </source>
</evidence>
<dbReference type="PANTHER" id="PTHR47959">
    <property type="entry name" value="ATP-DEPENDENT RNA HELICASE RHLE-RELATED"/>
    <property type="match status" value="1"/>
</dbReference>
<feature type="compositionally biased region" description="Basic and acidic residues" evidence="10">
    <location>
        <begin position="519"/>
        <end position="551"/>
    </location>
</feature>
<keyword evidence="4" id="KW-0347">Helicase</keyword>
<dbReference type="AlphaFoldDB" id="A0A835YKT0"/>
<dbReference type="Pfam" id="PF00270">
    <property type="entry name" value="DEAD"/>
    <property type="match status" value="1"/>
</dbReference>
<dbReference type="PROSITE" id="PS51192">
    <property type="entry name" value="HELICASE_ATP_BIND_1"/>
    <property type="match status" value="1"/>
</dbReference>
<dbReference type="Pfam" id="PF13959">
    <property type="entry name" value="CTE_SPB4"/>
    <property type="match status" value="1"/>
</dbReference>
<sequence>MTFAECKPALSPEVLSGIAALGFNQMTPVQAATIPLFLRNKDVCVEAVTGSGKTLAFVIPVLEMLMRRETPLKRNQVGAIIITPTRELALQIHRVVSHFAPHVGGGEARALLLVGGTSVADAVAAFRRDGAAILVATPGRLEDLLSNYALFDTRELEALILDEADTLLDMGFAAALGAILGALPKQRRTGLFSATQTRAVKDLARAGMRNPATVSVAVRATPAAAAAQVPAAAAATQATPSSLRNYHLTVAPQRKLGALVRFLRRRPDAKVIVFTMTCAGVDYLGGLLGGLLGGARGGGGAAAAPVVLALHGKMVQKRRSGVFDAFVAAPAGVLMCTDVAARGIDVPDVDWIVQYEPPQDPNFFIHRVGRAARAGRRGQSVSFLLPQEDSYIEFLALRRSPQEAARRGEDALVLARARELVRADRDLLEKGTRAFVAFVRAYKEHQCQFIFRFAALDLGAMATGFALLRLPKMAELKALPAAALTTFEGGAADTRAIAFRDRRREEARQRKLAAQDAENQQRDLERDDVGLQRQREREQRRRDKEAAEAIRLRKRTKKKKHEVLREEWDELANEERLFKRLRQKKITQEEYEREIRGGAGADENSDGSGGGSASDGATESVSKPKAKPMGVKGG</sequence>
<dbReference type="CDD" id="cd18787">
    <property type="entry name" value="SF2_C_DEAD"/>
    <property type="match status" value="1"/>
</dbReference>
<evidence type="ECO:0000313" key="15">
    <source>
        <dbReference type="Proteomes" id="UP000664859"/>
    </source>
</evidence>
<comment type="similarity">
    <text evidence="7">Belongs to the DEAD box helicase family. DDX55/SPB4 subfamily.</text>
</comment>
<evidence type="ECO:0000256" key="8">
    <source>
        <dbReference type="ARBA" id="ARBA00047984"/>
    </source>
</evidence>
<dbReference type="CDD" id="cd17960">
    <property type="entry name" value="DEADc_DDX55"/>
    <property type="match status" value="1"/>
</dbReference>
<evidence type="ECO:0000256" key="3">
    <source>
        <dbReference type="ARBA" id="ARBA00022801"/>
    </source>
</evidence>
<keyword evidence="2" id="KW-0547">Nucleotide-binding</keyword>
<feature type="region of interest" description="Disordered" evidence="10">
    <location>
        <begin position="511"/>
        <end position="553"/>
    </location>
</feature>
<dbReference type="InterPro" id="IPR001650">
    <property type="entry name" value="Helicase_C-like"/>
</dbReference>
<dbReference type="SUPFAM" id="SSF52540">
    <property type="entry name" value="P-loop containing nucleoside triphosphate hydrolases"/>
    <property type="match status" value="2"/>
</dbReference>
<dbReference type="GO" id="GO:0003724">
    <property type="term" value="F:RNA helicase activity"/>
    <property type="evidence" value="ECO:0007669"/>
    <property type="project" value="UniProtKB-EC"/>
</dbReference>
<dbReference type="PANTHER" id="PTHR47959:SF1">
    <property type="entry name" value="ATP-DEPENDENT RNA HELICASE DBPA"/>
    <property type="match status" value="1"/>
</dbReference>
<proteinExistence type="inferred from homology"/>
<dbReference type="PROSITE" id="PS51195">
    <property type="entry name" value="Q_MOTIF"/>
    <property type="match status" value="1"/>
</dbReference>
<dbReference type="InterPro" id="IPR027417">
    <property type="entry name" value="P-loop_NTPase"/>
</dbReference>
<feature type="domain" description="Helicase ATP-binding" evidence="11">
    <location>
        <begin position="34"/>
        <end position="214"/>
    </location>
</feature>
<feature type="domain" description="DEAD-box RNA helicase Q" evidence="13">
    <location>
        <begin position="3"/>
        <end position="31"/>
    </location>
</feature>
<accession>A0A835YKT0</accession>
<dbReference type="InterPro" id="IPR014014">
    <property type="entry name" value="RNA_helicase_DEAD_Q_motif"/>
</dbReference>
<comment type="catalytic activity">
    <reaction evidence="8">
        <text>ATP + H2O = ADP + phosphate + H(+)</text>
        <dbReference type="Rhea" id="RHEA:13065"/>
        <dbReference type="ChEBI" id="CHEBI:15377"/>
        <dbReference type="ChEBI" id="CHEBI:15378"/>
        <dbReference type="ChEBI" id="CHEBI:30616"/>
        <dbReference type="ChEBI" id="CHEBI:43474"/>
        <dbReference type="ChEBI" id="CHEBI:456216"/>
        <dbReference type="EC" id="3.6.4.13"/>
    </reaction>
</comment>
<protein>
    <recommendedName>
        <fullName evidence="1">RNA helicase</fullName>
        <ecNumber evidence="1">3.6.4.13</ecNumber>
    </recommendedName>
</protein>
<dbReference type="OrthoDB" id="7396459at2759"/>
<dbReference type="InterPro" id="IPR025313">
    <property type="entry name" value="SPB4-like_CTE"/>
</dbReference>
<gene>
    <name evidence="14" type="ORF">JKP88DRAFT_337947</name>
</gene>
<keyword evidence="6" id="KW-0694">RNA-binding</keyword>
<feature type="region of interest" description="Disordered" evidence="10">
    <location>
        <begin position="588"/>
        <end position="634"/>
    </location>
</feature>
<evidence type="ECO:0000256" key="1">
    <source>
        <dbReference type="ARBA" id="ARBA00012552"/>
    </source>
</evidence>
<evidence type="ECO:0000259" key="11">
    <source>
        <dbReference type="PROSITE" id="PS51192"/>
    </source>
</evidence>
<dbReference type="GO" id="GO:0016787">
    <property type="term" value="F:hydrolase activity"/>
    <property type="evidence" value="ECO:0007669"/>
    <property type="project" value="UniProtKB-KW"/>
</dbReference>
<dbReference type="PROSITE" id="PS51194">
    <property type="entry name" value="HELICASE_CTER"/>
    <property type="match status" value="1"/>
</dbReference>
<dbReference type="EMBL" id="JAFCMP010000547">
    <property type="protein sequence ID" value="KAG5175672.1"/>
    <property type="molecule type" value="Genomic_DNA"/>
</dbReference>
<keyword evidence="3 14" id="KW-0378">Hydrolase</keyword>
<dbReference type="GO" id="GO:0003723">
    <property type="term" value="F:RNA binding"/>
    <property type="evidence" value="ECO:0007669"/>
    <property type="project" value="UniProtKB-KW"/>
</dbReference>
<dbReference type="GO" id="GO:0005524">
    <property type="term" value="F:ATP binding"/>
    <property type="evidence" value="ECO:0007669"/>
    <property type="project" value="UniProtKB-KW"/>
</dbReference>
<evidence type="ECO:0000313" key="14">
    <source>
        <dbReference type="EMBL" id="KAG5175672.1"/>
    </source>
</evidence>
<dbReference type="EC" id="3.6.4.13" evidence="1"/>
<dbReference type="SMART" id="SM00490">
    <property type="entry name" value="HELICc"/>
    <property type="match status" value="1"/>
</dbReference>
<evidence type="ECO:0000256" key="4">
    <source>
        <dbReference type="ARBA" id="ARBA00022806"/>
    </source>
</evidence>
<dbReference type="SMART" id="SM01178">
    <property type="entry name" value="DUF4217"/>
    <property type="match status" value="1"/>
</dbReference>
<dbReference type="FunFam" id="3.40.50.300:FF:000877">
    <property type="entry name" value="RNA helicase"/>
    <property type="match status" value="1"/>
</dbReference>
<dbReference type="InterPro" id="IPR011545">
    <property type="entry name" value="DEAD/DEAH_box_helicase_dom"/>
</dbReference>
<dbReference type="GO" id="GO:0005829">
    <property type="term" value="C:cytosol"/>
    <property type="evidence" value="ECO:0007669"/>
    <property type="project" value="TreeGrafter"/>
</dbReference>
<evidence type="ECO:0000256" key="6">
    <source>
        <dbReference type="ARBA" id="ARBA00022884"/>
    </source>
</evidence>
<feature type="non-terminal residue" evidence="14">
    <location>
        <position position="1"/>
    </location>
</feature>
<name>A0A835YKT0_9STRA</name>
<keyword evidence="5" id="KW-0067">ATP-binding</keyword>
<dbReference type="Gene3D" id="3.40.50.300">
    <property type="entry name" value="P-loop containing nucleotide triphosphate hydrolases"/>
    <property type="match status" value="2"/>
</dbReference>
<reference evidence="14" key="1">
    <citation type="submission" date="2021-02" db="EMBL/GenBank/DDBJ databases">
        <title>First Annotated Genome of the Yellow-green Alga Tribonema minus.</title>
        <authorList>
            <person name="Mahan K.M."/>
        </authorList>
    </citation>
    <scope>NUCLEOTIDE SEQUENCE</scope>
    <source>
        <strain evidence="14">UTEX B ZZ1240</strain>
    </source>
</reference>
<dbReference type="InterPro" id="IPR014001">
    <property type="entry name" value="Helicase_ATP-bd"/>
</dbReference>
<organism evidence="14 15">
    <name type="scientific">Tribonema minus</name>
    <dbReference type="NCBI Taxonomy" id="303371"/>
    <lineage>
        <taxon>Eukaryota</taxon>
        <taxon>Sar</taxon>
        <taxon>Stramenopiles</taxon>
        <taxon>Ochrophyta</taxon>
        <taxon>PX clade</taxon>
        <taxon>Xanthophyceae</taxon>
        <taxon>Tribonematales</taxon>
        <taxon>Tribonemataceae</taxon>
        <taxon>Tribonema</taxon>
    </lineage>
</organism>
<dbReference type="Pfam" id="PF00271">
    <property type="entry name" value="Helicase_C"/>
    <property type="match status" value="1"/>
</dbReference>
<evidence type="ECO:0000256" key="10">
    <source>
        <dbReference type="SAM" id="MobiDB-lite"/>
    </source>
</evidence>
<feature type="short sequence motif" description="Q motif" evidence="9">
    <location>
        <begin position="3"/>
        <end position="31"/>
    </location>
</feature>
<evidence type="ECO:0000256" key="7">
    <source>
        <dbReference type="ARBA" id="ARBA00038002"/>
    </source>
</evidence>
<feature type="domain" description="Helicase C-terminal" evidence="12">
    <location>
        <begin position="255"/>
        <end position="420"/>
    </location>
</feature>
<dbReference type="SMART" id="SM00487">
    <property type="entry name" value="DEXDc"/>
    <property type="match status" value="1"/>
</dbReference>
<comment type="caution">
    <text evidence="14">The sequence shown here is derived from an EMBL/GenBank/DDBJ whole genome shotgun (WGS) entry which is preliminary data.</text>
</comment>
<dbReference type="Proteomes" id="UP000664859">
    <property type="component" value="Unassembled WGS sequence"/>
</dbReference>